<evidence type="ECO:0000256" key="4">
    <source>
        <dbReference type="ARBA" id="ARBA00023110"/>
    </source>
</evidence>
<feature type="domain" description="PPIase FKBP-type" evidence="8">
    <location>
        <begin position="206"/>
        <end position="311"/>
    </location>
</feature>
<keyword evidence="4 6" id="KW-0697">Rotamase</keyword>
<dbReference type="InterPro" id="IPR001179">
    <property type="entry name" value="PPIase_FKBP_dom"/>
</dbReference>
<dbReference type="Proteomes" id="UP000199666">
    <property type="component" value="Unassembled WGS sequence"/>
</dbReference>
<dbReference type="Gene3D" id="3.10.50.40">
    <property type="match status" value="1"/>
</dbReference>
<evidence type="ECO:0000256" key="7">
    <source>
        <dbReference type="SAM" id="SignalP"/>
    </source>
</evidence>
<reference evidence="9 10" key="1">
    <citation type="submission" date="2016-10" db="EMBL/GenBank/DDBJ databases">
        <authorList>
            <person name="de Groot N.N."/>
        </authorList>
    </citation>
    <scope>NUCLEOTIDE SEQUENCE [LARGE SCALE GENOMIC DNA]</scope>
    <source>
        <strain evidence="9 10">DSM 18684</strain>
    </source>
</reference>
<evidence type="ECO:0000256" key="3">
    <source>
        <dbReference type="ARBA" id="ARBA00013194"/>
    </source>
</evidence>
<evidence type="ECO:0000313" key="9">
    <source>
        <dbReference type="EMBL" id="SFH41170.1"/>
    </source>
</evidence>
<keyword evidence="5 6" id="KW-0413">Isomerase</keyword>
<dbReference type="EMBL" id="FOPP01000011">
    <property type="protein sequence ID" value="SFH41170.1"/>
    <property type="molecule type" value="Genomic_DNA"/>
</dbReference>
<dbReference type="STRING" id="414048.SAMN04489864_11188"/>
<dbReference type="SUPFAM" id="SSF54534">
    <property type="entry name" value="FKBP-like"/>
    <property type="match status" value="2"/>
</dbReference>
<feature type="chain" id="PRO_5011498608" description="peptidylprolyl isomerase" evidence="7">
    <location>
        <begin position="17"/>
        <end position="331"/>
    </location>
</feature>
<dbReference type="AlphaFoldDB" id="A0A1I2ZU10"/>
<evidence type="ECO:0000256" key="1">
    <source>
        <dbReference type="ARBA" id="ARBA00000971"/>
    </source>
</evidence>
<evidence type="ECO:0000259" key="8">
    <source>
        <dbReference type="PROSITE" id="PS50059"/>
    </source>
</evidence>
<name>A0A1I2ZU10_9SPHI</name>
<keyword evidence="10" id="KW-1185">Reference proteome</keyword>
<accession>A0A1I2ZU10</accession>
<dbReference type="OrthoDB" id="9814548at2"/>
<evidence type="ECO:0000313" key="10">
    <source>
        <dbReference type="Proteomes" id="UP000199666"/>
    </source>
</evidence>
<dbReference type="GO" id="GO:0003755">
    <property type="term" value="F:peptidyl-prolyl cis-trans isomerase activity"/>
    <property type="evidence" value="ECO:0007669"/>
    <property type="project" value="UniProtKB-KW"/>
</dbReference>
<keyword evidence="7" id="KW-0732">Signal</keyword>
<comment type="catalytic activity">
    <reaction evidence="1 6">
        <text>[protein]-peptidylproline (omega=180) = [protein]-peptidylproline (omega=0)</text>
        <dbReference type="Rhea" id="RHEA:16237"/>
        <dbReference type="Rhea" id="RHEA-COMP:10747"/>
        <dbReference type="Rhea" id="RHEA-COMP:10748"/>
        <dbReference type="ChEBI" id="CHEBI:83833"/>
        <dbReference type="ChEBI" id="CHEBI:83834"/>
        <dbReference type="EC" id="5.2.1.8"/>
    </reaction>
</comment>
<feature type="signal peptide" evidence="7">
    <location>
        <begin position="1"/>
        <end position="16"/>
    </location>
</feature>
<sequence length="331" mass="36259">MKKSLVILLAASTVLAACNKEQKGKGGLLYTVHKDAGATKIKEGDFIKIDFIQRNDKDSIMDATYDHDQSRIFPVGKKLYDGDMNDVLTLFGEGDSVTFRLNIDTMVFYNKQPRPEQFKDQKYLNYTIKIQKVLSKKANEVDSVYQKRANEFFTADYKATLDKKKAGEAAKMKKYAEDNNLKVTTTASGLQYVILEPGTGPKPVWGDTAVVDYTGKLTFKKISGVDNVFDTSVKAIAEKTMTPNPMKQFAPTPIPLSEGIAKGFVEALQLIGKGGKITVIMPSKLGYGEQGGGPIGPYSPLVFDIEMKNIIKGNPATTMPPPPVEPAPAAQ</sequence>
<dbReference type="Pfam" id="PF00254">
    <property type="entry name" value="FKBP_C"/>
    <property type="match status" value="1"/>
</dbReference>
<evidence type="ECO:0000256" key="2">
    <source>
        <dbReference type="ARBA" id="ARBA00006577"/>
    </source>
</evidence>
<dbReference type="EC" id="5.2.1.8" evidence="3 6"/>
<protein>
    <recommendedName>
        <fullName evidence="3 6">peptidylprolyl isomerase</fullName>
        <ecNumber evidence="3 6">5.2.1.8</ecNumber>
    </recommendedName>
</protein>
<organism evidence="9 10">
    <name type="scientific">Pedobacter insulae</name>
    <dbReference type="NCBI Taxonomy" id="414048"/>
    <lineage>
        <taxon>Bacteria</taxon>
        <taxon>Pseudomonadati</taxon>
        <taxon>Bacteroidota</taxon>
        <taxon>Sphingobacteriia</taxon>
        <taxon>Sphingobacteriales</taxon>
        <taxon>Sphingobacteriaceae</taxon>
        <taxon>Pedobacter</taxon>
    </lineage>
</organism>
<proteinExistence type="inferred from homology"/>
<dbReference type="PANTHER" id="PTHR43811:SF57">
    <property type="entry name" value="FKBP-TYPE PEPTIDYL-PROLYL CIS-TRANS ISOMERASE FKPA-RELATED"/>
    <property type="match status" value="1"/>
</dbReference>
<dbReference type="InterPro" id="IPR046357">
    <property type="entry name" value="PPIase_dom_sf"/>
</dbReference>
<dbReference type="PROSITE" id="PS50059">
    <property type="entry name" value="FKBP_PPIASE"/>
    <property type="match status" value="1"/>
</dbReference>
<evidence type="ECO:0000256" key="6">
    <source>
        <dbReference type="PROSITE-ProRule" id="PRU00277"/>
    </source>
</evidence>
<comment type="similarity">
    <text evidence="2">Belongs to the FKBP-type PPIase family.</text>
</comment>
<dbReference type="RefSeq" id="WP_090996955.1">
    <property type="nucleotide sequence ID" value="NZ_FOPP01000011.1"/>
</dbReference>
<gene>
    <name evidence="9" type="ORF">SAMN04489864_11188</name>
</gene>
<dbReference type="PANTHER" id="PTHR43811">
    <property type="entry name" value="FKBP-TYPE PEPTIDYL-PROLYL CIS-TRANS ISOMERASE FKPA"/>
    <property type="match status" value="1"/>
</dbReference>
<evidence type="ECO:0000256" key="5">
    <source>
        <dbReference type="ARBA" id="ARBA00023235"/>
    </source>
</evidence>
<dbReference type="PROSITE" id="PS51257">
    <property type="entry name" value="PROKAR_LIPOPROTEIN"/>
    <property type="match status" value="1"/>
</dbReference>